<comment type="caution">
    <text evidence="2">The sequence shown here is derived from an EMBL/GenBank/DDBJ whole genome shotgun (WGS) entry which is preliminary data.</text>
</comment>
<dbReference type="AlphaFoldDB" id="A0A073K1S4"/>
<sequence length="533" mass="61806">MQVASAIIYITAVLFSALILFNKKITMKKISIFILLVIVFGCYLYKLDTFPNIFIDEANGYYDAYSLAKYGVDSHLMRFPIYLQSHAGQGQSVLLVYLSVPFMKLLGFSLFSFRITLVVLAIVAILLTCYMLNKFYPKLLSAMMLAICTAPYLMAEVRYAMDCNVSLWVAILMTDCLLLGVNLKQILPITFFYLLCGLLAYSYNVAWIYLVFFVFGISFLLYKKRILATKVILLELLLLLFEIIPILTFAIRSNITSLNKTIKLGIFTIPELLNSRASTSFIDFHGNILKNMIGNVYHGFQMLFICSDGLSWNSLSNFNAYYSFAIILFGIGLYWALKNYRLFEMKILLILLFSNFIIWLTVLPNYNHWMFTHTAVLPIIGIGIARLEKIIPYKYIYSVYLLFFLCFVHAYFTVPRYTGFDIDSIKNVEYIQKVSHRKKVYFDADDKNLLLIVRDFSGISPYTFQRTKDNPYSQKKLAFYNDMANYQRVTQNTELRKSDYLLIDSTKNNNHRMKLVKKNIILGNTKYNLFILK</sequence>
<evidence type="ECO:0000256" key="1">
    <source>
        <dbReference type="SAM" id="Phobius"/>
    </source>
</evidence>
<evidence type="ECO:0000313" key="2">
    <source>
        <dbReference type="EMBL" id="KEK15512.1"/>
    </source>
</evidence>
<feature type="transmembrane region" description="Helical" evidence="1">
    <location>
        <begin position="30"/>
        <end position="47"/>
    </location>
</feature>
<reference evidence="2 4" key="1">
    <citation type="submission" date="2014-06" db="EMBL/GenBank/DDBJ databases">
        <title>Genetic determinant of reutericyclin biosynthesis of Lactobacillus reuteri.</title>
        <authorList>
            <person name="Lin X."/>
            <person name="Duar R."/>
            <person name="Walter J."/>
            <person name="Gaenzle M."/>
        </authorList>
    </citation>
    <scope>NUCLEOTIDE SEQUENCE [LARGE SCALE GENOMIC DNA]</scope>
    <source>
        <strain evidence="2 4">LTH2584</strain>
    </source>
</reference>
<feature type="transmembrane region" description="Helical" evidence="1">
    <location>
        <begin position="167"/>
        <end position="195"/>
    </location>
</feature>
<dbReference type="EMBL" id="MCNS01000004">
    <property type="protein sequence ID" value="OCX49152.1"/>
    <property type="molecule type" value="Genomic_DNA"/>
</dbReference>
<proteinExistence type="predicted"/>
<feature type="transmembrane region" description="Helical" evidence="1">
    <location>
        <begin position="397"/>
        <end position="414"/>
    </location>
</feature>
<evidence type="ECO:0000313" key="5">
    <source>
        <dbReference type="Proteomes" id="UP000095141"/>
    </source>
</evidence>
<accession>A0A073K1S4</accession>
<dbReference type="Proteomes" id="UP000095141">
    <property type="component" value="Unassembled WGS sequence"/>
</dbReference>
<organism evidence="2 4">
    <name type="scientific">Limosilactobacillus reuteri</name>
    <name type="common">Lactobacillus reuteri</name>
    <dbReference type="NCBI Taxonomy" id="1598"/>
    <lineage>
        <taxon>Bacteria</taxon>
        <taxon>Bacillati</taxon>
        <taxon>Bacillota</taxon>
        <taxon>Bacilli</taxon>
        <taxon>Lactobacillales</taxon>
        <taxon>Lactobacillaceae</taxon>
        <taxon>Limosilactobacillus</taxon>
    </lineage>
</organism>
<evidence type="ECO:0000313" key="3">
    <source>
        <dbReference type="EMBL" id="OCX49152.1"/>
    </source>
</evidence>
<feature type="transmembrane region" description="Helical" evidence="1">
    <location>
        <begin position="320"/>
        <end position="337"/>
    </location>
</feature>
<feature type="transmembrane region" description="Helical" evidence="1">
    <location>
        <begin position="344"/>
        <end position="362"/>
    </location>
</feature>
<gene>
    <name evidence="3" type="ORF">BFD03_02710</name>
    <name evidence="2" type="ORF">LR3_06985</name>
</gene>
<feature type="transmembrane region" description="Helical" evidence="1">
    <location>
        <begin position="139"/>
        <end position="155"/>
    </location>
</feature>
<dbReference type="Proteomes" id="UP000027731">
    <property type="component" value="Unassembled WGS sequence"/>
</dbReference>
<feature type="transmembrane region" description="Helical" evidence="1">
    <location>
        <begin position="231"/>
        <end position="251"/>
    </location>
</feature>
<dbReference type="RefSeq" id="WP_035168815.1">
    <property type="nucleotide sequence ID" value="NZ_CP128363.1"/>
</dbReference>
<dbReference type="EMBL" id="JOSX01000013">
    <property type="protein sequence ID" value="KEK15512.1"/>
    <property type="molecule type" value="Genomic_DNA"/>
</dbReference>
<keyword evidence="1" id="KW-0472">Membrane</keyword>
<evidence type="ECO:0008006" key="6">
    <source>
        <dbReference type="Google" id="ProtNLM"/>
    </source>
</evidence>
<reference evidence="3 5" key="2">
    <citation type="submission" date="2016-08" db="EMBL/GenBank/DDBJ databases">
        <title>Probiotic bacterium isolated from chicken gut.</title>
        <authorList>
            <person name="Levy J.L."/>
            <person name="Hassan H.M."/>
            <person name="Mendoza M.A."/>
        </authorList>
    </citation>
    <scope>NUCLEOTIDE SEQUENCE [LARGE SCALE GENOMIC DNA]</scope>
    <source>
        <strain evidence="3 5">P43</strain>
    </source>
</reference>
<evidence type="ECO:0000313" key="4">
    <source>
        <dbReference type="Proteomes" id="UP000027731"/>
    </source>
</evidence>
<name>A0A073K1S4_LIMRT</name>
<keyword evidence="1" id="KW-1133">Transmembrane helix</keyword>
<dbReference type="PATRIC" id="fig|1598.90.peg.826"/>
<keyword evidence="1" id="KW-0812">Transmembrane</keyword>
<feature type="transmembrane region" description="Helical" evidence="1">
    <location>
        <begin position="6"/>
        <end position="23"/>
    </location>
</feature>
<protein>
    <recommendedName>
        <fullName evidence="6">Glycosyltransferase RgtA/B/C/D-like domain-containing protein</fullName>
    </recommendedName>
</protein>
<feature type="transmembrane region" description="Helical" evidence="1">
    <location>
        <begin position="112"/>
        <end position="133"/>
    </location>
</feature>